<name>A0A0A6P166_9GAMM</name>
<evidence type="ECO:0000259" key="2">
    <source>
        <dbReference type="Pfam" id="PF13472"/>
    </source>
</evidence>
<accession>A0A0A6P166</accession>
<evidence type="ECO:0000256" key="1">
    <source>
        <dbReference type="SAM" id="Phobius"/>
    </source>
</evidence>
<keyword evidence="1" id="KW-0472">Membrane</keyword>
<proteinExistence type="predicted"/>
<dbReference type="Pfam" id="PF13472">
    <property type="entry name" value="Lipase_GDSL_2"/>
    <property type="match status" value="1"/>
</dbReference>
<dbReference type="EMBL" id="LUTY01000719">
    <property type="protein sequence ID" value="OAD22828.1"/>
    <property type="molecule type" value="Genomic_DNA"/>
</dbReference>
<dbReference type="Gene3D" id="3.40.50.1110">
    <property type="entry name" value="SGNH hydrolase"/>
    <property type="match status" value="1"/>
</dbReference>
<sequence length="344" mass="38663">MKLVKFKQIIGHGFLLSIGLILALLIGEILVRVAFHESMDFDMEMWKYATMIKIASDDPSVGHEHRPNRSSFLMGVEVTTNSFGLRDDEISLKKPHNTYRIVILGDSITMGWGVPQDKLYPTQLENMLNTQSLDGFPPNMRYEVLNLGVGNYNTVQEVARLRKIGLQFEPDMVLLGYFINDAELTPQPVSGFLINYSYLYAFLASRLRALSLGAESSTYEDYYSELYVDNQPGWQAAKAALAELLEIGNERDIPVVTFIIPELHDLSSTTYPFADIHKKLVALGINLGLPVIDLFPIFSNYSPEEELWVSPTDAHHNALAQSMIAEGIYKALRTITINNIPTVD</sequence>
<keyword evidence="1" id="KW-1133">Transmembrane helix</keyword>
<dbReference type="AlphaFoldDB" id="A0A0A6P166"/>
<protein>
    <submittedName>
        <fullName evidence="3">Lipolytic protein G-D-S-L family</fullName>
    </submittedName>
</protein>
<dbReference type="Proteomes" id="UP000076962">
    <property type="component" value="Unassembled WGS sequence"/>
</dbReference>
<feature type="domain" description="SGNH hydrolase-type esterase" evidence="2">
    <location>
        <begin position="103"/>
        <end position="318"/>
    </location>
</feature>
<gene>
    <name evidence="3" type="ORF">THIOM_001359</name>
</gene>
<comment type="caution">
    <text evidence="3">The sequence shown here is derived from an EMBL/GenBank/DDBJ whole genome shotgun (WGS) entry which is preliminary data.</text>
</comment>
<feature type="transmembrane region" description="Helical" evidence="1">
    <location>
        <begin position="12"/>
        <end position="35"/>
    </location>
</feature>
<dbReference type="SUPFAM" id="SSF52266">
    <property type="entry name" value="SGNH hydrolase"/>
    <property type="match status" value="1"/>
</dbReference>
<dbReference type="GO" id="GO:0016788">
    <property type="term" value="F:hydrolase activity, acting on ester bonds"/>
    <property type="evidence" value="ECO:0007669"/>
    <property type="project" value="UniProtKB-ARBA"/>
</dbReference>
<reference evidence="3 4" key="1">
    <citation type="submission" date="2016-05" db="EMBL/GenBank/DDBJ databases">
        <title>Single-cell genome of chain-forming Candidatus Thiomargarita nelsonii and comparison to other large sulfur-oxidizing bacteria.</title>
        <authorList>
            <person name="Winkel M."/>
            <person name="Salman V."/>
            <person name="Woyke T."/>
            <person name="Schulz-Vogt H."/>
            <person name="Richter M."/>
            <person name="Flood B."/>
            <person name="Bailey J."/>
            <person name="Amann R."/>
            <person name="Mussmann M."/>
        </authorList>
    </citation>
    <scope>NUCLEOTIDE SEQUENCE [LARGE SCALE GENOMIC DNA]</scope>
    <source>
        <strain evidence="3 4">THI036</strain>
    </source>
</reference>
<dbReference type="InterPro" id="IPR013830">
    <property type="entry name" value="SGNH_hydro"/>
</dbReference>
<organism evidence="3 4">
    <name type="scientific">Candidatus Thiomargarita nelsonii</name>
    <dbReference type="NCBI Taxonomy" id="1003181"/>
    <lineage>
        <taxon>Bacteria</taxon>
        <taxon>Pseudomonadati</taxon>
        <taxon>Pseudomonadota</taxon>
        <taxon>Gammaproteobacteria</taxon>
        <taxon>Thiotrichales</taxon>
        <taxon>Thiotrichaceae</taxon>
        <taxon>Thiomargarita</taxon>
    </lineage>
</organism>
<keyword evidence="1" id="KW-0812">Transmembrane</keyword>
<keyword evidence="4" id="KW-1185">Reference proteome</keyword>
<dbReference type="InterPro" id="IPR036514">
    <property type="entry name" value="SGNH_hydro_sf"/>
</dbReference>
<evidence type="ECO:0000313" key="4">
    <source>
        <dbReference type="Proteomes" id="UP000076962"/>
    </source>
</evidence>
<evidence type="ECO:0000313" key="3">
    <source>
        <dbReference type="EMBL" id="OAD22828.1"/>
    </source>
</evidence>